<dbReference type="GO" id="GO:0015074">
    <property type="term" value="P:DNA integration"/>
    <property type="evidence" value="ECO:0007669"/>
    <property type="project" value="InterPro"/>
</dbReference>
<evidence type="ECO:0000313" key="4">
    <source>
        <dbReference type="Proteomes" id="UP000186132"/>
    </source>
</evidence>
<reference evidence="3 4" key="1">
    <citation type="submission" date="2016-11" db="EMBL/GenBank/DDBJ databases">
        <authorList>
            <person name="Jaros S."/>
            <person name="Januszkiewicz K."/>
            <person name="Wedrychowicz H."/>
        </authorList>
    </citation>
    <scope>NUCLEOTIDE SEQUENCE [LARGE SCALE GENOMIC DNA]</scope>
    <source>
        <strain evidence="3 4">DSM 45627</strain>
    </source>
</reference>
<dbReference type="Gene3D" id="1.10.443.10">
    <property type="entry name" value="Intergrase catalytic core"/>
    <property type="match status" value="1"/>
</dbReference>
<dbReference type="GO" id="GO:0006310">
    <property type="term" value="P:DNA recombination"/>
    <property type="evidence" value="ECO:0007669"/>
    <property type="project" value="UniProtKB-KW"/>
</dbReference>
<dbReference type="EMBL" id="FQVU01000001">
    <property type="protein sequence ID" value="SHF77650.1"/>
    <property type="molecule type" value="Genomic_DNA"/>
</dbReference>
<dbReference type="GO" id="GO:0003677">
    <property type="term" value="F:DNA binding"/>
    <property type="evidence" value="ECO:0007669"/>
    <property type="project" value="InterPro"/>
</dbReference>
<dbReference type="PANTHER" id="PTHR30349:SF64">
    <property type="entry name" value="PROPHAGE INTEGRASE INTD-RELATED"/>
    <property type="match status" value="1"/>
</dbReference>
<proteinExistence type="predicted"/>
<evidence type="ECO:0000256" key="1">
    <source>
        <dbReference type="ARBA" id="ARBA00023172"/>
    </source>
</evidence>
<dbReference type="InterPro" id="IPR002104">
    <property type="entry name" value="Integrase_catalytic"/>
</dbReference>
<accession>A0A1M5EER1</accession>
<dbReference type="InterPro" id="IPR013762">
    <property type="entry name" value="Integrase-like_cat_sf"/>
</dbReference>
<dbReference type="InterPro" id="IPR050090">
    <property type="entry name" value="Tyrosine_recombinase_XerCD"/>
</dbReference>
<dbReference type="AlphaFoldDB" id="A0A1M5EER1"/>
<dbReference type="Proteomes" id="UP000186132">
    <property type="component" value="Unassembled WGS sequence"/>
</dbReference>
<dbReference type="InterPro" id="IPR011010">
    <property type="entry name" value="DNA_brk_join_enz"/>
</dbReference>
<keyword evidence="1" id="KW-0233">DNA recombination</keyword>
<dbReference type="OrthoDB" id="1822491at2"/>
<dbReference type="PANTHER" id="PTHR30349">
    <property type="entry name" value="PHAGE INTEGRASE-RELATED"/>
    <property type="match status" value="1"/>
</dbReference>
<dbReference type="STRING" id="1206085.SAMN05443575_0871"/>
<dbReference type="SUPFAM" id="SSF56349">
    <property type="entry name" value="DNA breaking-rejoining enzymes"/>
    <property type="match status" value="1"/>
</dbReference>
<gene>
    <name evidence="3" type="ORF">SAMN05443575_0871</name>
</gene>
<sequence>MIVLHPCKGVKTPTVAVREYRIVTPVEFDALLTALPSDTARLFIETAIGSGLRWGELTELRVADLHSASGIVTITRDVVELSPKFHPEGGRFLVKPYPKSKRARRFKLEPELVAALLAHAQRYGLGPADLIFRFDTFQSPANGRRLRAVEDLGRTEPNAAGRTYTHGSLSAYTAGRCRCPHCRAAFAEYRASRRSDGLDEPRGVRERDTDGHLPRDWFRNHVWVRACDEAGLDPRPRLHDLRHSHASWLLAGGADLQVVKERLGHGSIATTGKYLHTLPTADETALAALRRIRGTS</sequence>
<name>A0A1M5EER1_9ACTN</name>
<dbReference type="PROSITE" id="PS51898">
    <property type="entry name" value="TYR_RECOMBINASE"/>
    <property type="match status" value="1"/>
</dbReference>
<dbReference type="Pfam" id="PF00589">
    <property type="entry name" value="Phage_integrase"/>
    <property type="match status" value="1"/>
</dbReference>
<evidence type="ECO:0000259" key="2">
    <source>
        <dbReference type="PROSITE" id="PS51898"/>
    </source>
</evidence>
<organism evidence="3 4">
    <name type="scientific">Jatrophihabitans endophyticus</name>
    <dbReference type="NCBI Taxonomy" id="1206085"/>
    <lineage>
        <taxon>Bacteria</taxon>
        <taxon>Bacillati</taxon>
        <taxon>Actinomycetota</taxon>
        <taxon>Actinomycetes</taxon>
        <taxon>Jatrophihabitantales</taxon>
        <taxon>Jatrophihabitantaceae</taxon>
        <taxon>Jatrophihabitans</taxon>
    </lineage>
</organism>
<protein>
    <submittedName>
        <fullName evidence="3">Phage integrase family protein</fullName>
    </submittedName>
</protein>
<feature type="domain" description="Tyr recombinase" evidence="2">
    <location>
        <begin position="18"/>
        <end position="289"/>
    </location>
</feature>
<keyword evidence="4" id="KW-1185">Reference proteome</keyword>
<evidence type="ECO:0000313" key="3">
    <source>
        <dbReference type="EMBL" id="SHF77650.1"/>
    </source>
</evidence>